<dbReference type="Proteomes" id="UP001519460">
    <property type="component" value="Unassembled WGS sequence"/>
</dbReference>
<name>A0ABD0JJL4_9CAEN</name>
<dbReference type="AlphaFoldDB" id="A0ABD0JJL4"/>
<comment type="caution">
    <text evidence="1">The sequence shown here is derived from an EMBL/GenBank/DDBJ whole genome shotgun (WGS) entry which is preliminary data.</text>
</comment>
<sequence length="57" mass="6085">MASNHICSRAATGRAVGGGDLHALPPDSWSGLTSDVVVTTFTSNRCRNSKTKIDNYF</sequence>
<protein>
    <submittedName>
        <fullName evidence="1">Uncharacterized protein</fullName>
    </submittedName>
</protein>
<gene>
    <name evidence="1" type="ORF">BaRGS_00033913</name>
</gene>
<dbReference type="EMBL" id="JACVVK020000423">
    <property type="protein sequence ID" value="KAK7474841.1"/>
    <property type="molecule type" value="Genomic_DNA"/>
</dbReference>
<feature type="non-terminal residue" evidence="1">
    <location>
        <position position="57"/>
    </location>
</feature>
<proteinExistence type="predicted"/>
<evidence type="ECO:0000313" key="1">
    <source>
        <dbReference type="EMBL" id="KAK7474841.1"/>
    </source>
</evidence>
<accession>A0ABD0JJL4</accession>
<reference evidence="1 2" key="1">
    <citation type="journal article" date="2023" name="Sci. Data">
        <title>Genome assembly of the Korean intertidal mud-creeper Batillaria attramentaria.</title>
        <authorList>
            <person name="Patra A.K."/>
            <person name="Ho P.T."/>
            <person name="Jun S."/>
            <person name="Lee S.J."/>
            <person name="Kim Y."/>
            <person name="Won Y.J."/>
        </authorList>
    </citation>
    <scope>NUCLEOTIDE SEQUENCE [LARGE SCALE GENOMIC DNA]</scope>
    <source>
        <strain evidence="1">Wonlab-2016</strain>
    </source>
</reference>
<organism evidence="1 2">
    <name type="scientific">Batillaria attramentaria</name>
    <dbReference type="NCBI Taxonomy" id="370345"/>
    <lineage>
        <taxon>Eukaryota</taxon>
        <taxon>Metazoa</taxon>
        <taxon>Spiralia</taxon>
        <taxon>Lophotrochozoa</taxon>
        <taxon>Mollusca</taxon>
        <taxon>Gastropoda</taxon>
        <taxon>Caenogastropoda</taxon>
        <taxon>Sorbeoconcha</taxon>
        <taxon>Cerithioidea</taxon>
        <taxon>Batillariidae</taxon>
        <taxon>Batillaria</taxon>
    </lineage>
</organism>
<evidence type="ECO:0000313" key="2">
    <source>
        <dbReference type="Proteomes" id="UP001519460"/>
    </source>
</evidence>
<keyword evidence="2" id="KW-1185">Reference proteome</keyword>